<feature type="transmembrane region" description="Helical" evidence="9">
    <location>
        <begin position="254"/>
        <end position="275"/>
    </location>
</feature>
<keyword evidence="3 9" id="KW-0813">Transport</keyword>
<evidence type="ECO:0000313" key="12">
    <source>
        <dbReference type="Proteomes" id="UP000525389"/>
    </source>
</evidence>
<evidence type="ECO:0000256" key="4">
    <source>
        <dbReference type="ARBA" id="ARBA00022475"/>
    </source>
</evidence>
<evidence type="ECO:0000256" key="5">
    <source>
        <dbReference type="ARBA" id="ARBA00022519"/>
    </source>
</evidence>
<keyword evidence="7 9" id="KW-1133">Transmembrane helix</keyword>
<name>A0A7W8GC16_9DEIO</name>
<keyword evidence="8 9" id="KW-0472">Membrane</keyword>
<evidence type="ECO:0000313" key="11">
    <source>
        <dbReference type="EMBL" id="MBB5232809.1"/>
    </source>
</evidence>
<evidence type="ECO:0000256" key="1">
    <source>
        <dbReference type="ARBA" id="ARBA00004429"/>
    </source>
</evidence>
<evidence type="ECO:0000256" key="8">
    <source>
        <dbReference type="ARBA" id="ARBA00023136"/>
    </source>
</evidence>
<sequence length="286" mass="31521">MTGHSAPAPPAAADFDLVIEGGRHERGYWRDLWRYRELLLFLAWRDLLVRYKQTVLGVAWSVLRPLATMAVFTFVFSRVAGLPSEEGVPYPILVYAAMLPWNLFAGAMSDSSNSVVGSSAIVSKVYFPRLIIPASTVLVNVVDFLISLAVLLGLMLALGFVPSWRMVLLPLFVVPALLGALGLGMTLAALNVRFRDVRVLIPFITQFGLYLSPVGFSSNVVPEAWRGLYALNPMVGVIDGFRWAILGDRVSMNWPGFVLACGVVTALFGLGLWVFRRTERQFADVI</sequence>
<accession>A0A7W8GC16</accession>
<reference evidence="11 12" key="1">
    <citation type="submission" date="2020-08" db="EMBL/GenBank/DDBJ databases">
        <title>Genomic Encyclopedia of Type Strains, Phase IV (KMG-IV): sequencing the most valuable type-strain genomes for metagenomic binning, comparative biology and taxonomic classification.</title>
        <authorList>
            <person name="Goeker M."/>
        </authorList>
    </citation>
    <scope>NUCLEOTIDE SEQUENCE [LARGE SCALE GENOMIC DNA]</scope>
    <source>
        <strain evidence="11 12">DSM 101791</strain>
    </source>
</reference>
<keyword evidence="5" id="KW-0997">Cell inner membrane</keyword>
<feature type="transmembrane region" description="Helical" evidence="9">
    <location>
        <begin position="130"/>
        <end position="161"/>
    </location>
</feature>
<dbReference type="GO" id="GO:0005886">
    <property type="term" value="C:plasma membrane"/>
    <property type="evidence" value="ECO:0007669"/>
    <property type="project" value="UniProtKB-SubCell"/>
</dbReference>
<dbReference type="RefSeq" id="WP_184024315.1">
    <property type="nucleotide sequence ID" value="NZ_JACHFN010000001.1"/>
</dbReference>
<keyword evidence="12" id="KW-1185">Reference proteome</keyword>
<proteinExistence type="inferred from homology"/>
<feature type="transmembrane region" description="Helical" evidence="9">
    <location>
        <begin position="167"/>
        <end position="190"/>
    </location>
</feature>
<evidence type="ECO:0000256" key="3">
    <source>
        <dbReference type="ARBA" id="ARBA00022448"/>
    </source>
</evidence>
<dbReference type="PANTHER" id="PTHR30413:SF8">
    <property type="entry name" value="TRANSPORT PERMEASE PROTEIN"/>
    <property type="match status" value="1"/>
</dbReference>
<keyword evidence="6 9" id="KW-0812">Transmembrane</keyword>
<feature type="domain" description="ABC transmembrane type-2" evidence="10">
    <location>
        <begin position="56"/>
        <end position="278"/>
    </location>
</feature>
<evidence type="ECO:0000259" key="10">
    <source>
        <dbReference type="PROSITE" id="PS51012"/>
    </source>
</evidence>
<dbReference type="InterPro" id="IPR047817">
    <property type="entry name" value="ABC2_TM_bact-type"/>
</dbReference>
<dbReference type="PANTHER" id="PTHR30413">
    <property type="entry name" value="INNER MEMBRANE TRANSPORT PERMEASE"/>
    <property type="match status" value="1"/>
</dbReference>
<dbReference type="PROSITE" id="PS51012">
    <property type="entry name" value="ABC_TM2"/>
    <property type="match status" value="1"/>
</dbReference>
<dbReference type="Pfam" id="PF01061">
    <property type="entry name" value="ABC2_membrane"/>
    <property type="match status" value="1"/>
</dbReference>
<evidence type="ECO:0000256" key="2">
    <source>
        <dbReference type="ARBA" id="ARBA00007783"/>
    </source>
</evidence>
<dbReference type="AlphaFoldDB" id="A0A7W8GC16"/>
<gene>
    <name evidence="11" type="ORF">HNQ09_000226</name>
</gene>
<comment type="caution">
    <text evidence="11">The sequence shown here is derived from an EMBL/GenBank/DDBJ whole genome shotgun (WGS) entry which is preliminary data.</text>
</comment>
<comment type="similarity">
    <text evidence="2 9">Belongs to the ABC-2 integral membrane protein family.</text>
</comment>
<organism evidence="11 12">
    <name type="scientific">Deinococcus budaensis</name>
    <dbReference type="NCBI Taxonomy" id="1665626"/>
    <lineage>
        <taxon>Bacteria</taxon>
        <taxon>Thermotogati</taxon>
        <taxon>Deinococcota</taxon>
        <taxon>Deinococci</taxon>
        <taxon>Deinococcales</taxon>
        <taxon>Deinococcaceae</taxon>
        <taxon>Deinococcus</taxon>
    </lineage>
</organism>
<dbReference type="Proteomes" id="UP000525389">
    <property type="component" value="Unassembled WGS sequence"/>
</dbReference>
<keyword evidence="4 9" id="KW-1003">Cell membrane</keyword>
<evidence type="ECO:0000256" key="9">
    <source>
        <dbReference type="RuleBase" id="RU361157"/>
    </source>
</evidence>
<feature type="transmembrane region" description="Helical" evidence="9">
    <location>
        <begin position="55"/>
        <end position="76"/>
    </location>
</feature>
<evidence type="ECO:0000256" key="6">
    <source>
        <dbReference type="ARBA" id="ARBA00022692"/>
    </source>
</evidence>
<protein>
    <recommendedName>
        <fullName evidence="9">Transport permease protein</fullName>
    </recommendedName>
</protein>
<feature type="transmembrane region" description="Helical" evidence="9">
    <location>
        <begin position="197"/>
        <end position="216"/>
    </location>
</feature>
<dbReference type="EMBL" id="JACHFN010000001">
    <property type="protein sequence ID" value="MBB5232809.1"/>
    <property type="molecule type" value="Genomic_DNA"/>
</dbReference>
<comment type="subcellular location">
    <subcellularLocation>
        <location evidence="1">Cell inner membrane</location>
        <topology evidence="1">Multi-pass membrane protein</topology>
    </subcellularLocation>
    <subcellularLocation>
        <location evidence="9">Cell membrane</location>
        <topology evidence="9">Multi-pass membrane protein</topology>
    </subcellularLocation>
</comment>
<evidence type="ECO:0000256" key="7">
    <source>
        <dbReference type="ARBA" id="ARBA00022989"/>
    </source>
</evidence>
<dbReference type="GO" id="GO:0015920">
    <property type="term" value="P:lipopolysaccharide transport"/>
    <property type="evidence" value="ECO:0007669"/>
    <property type="project" value="TreeGrafter"/>
</dbReference>
<dbReference type="InterPro" id="IPR013525">
    <property type="entry name" value="ABC2_TM"/>
</dbReference>
<feature type="transmembrane region" description="Helical" evidence="9">
    <location>
        <begin position="88"/>
        <end position="109"/>
    </location>
</feature>
<dbReference type="GO" id="GO:0140359">
    <property type="term" value="F:ABC-type transporter activity"/>
    <property type="evidence" value="ECO:0007669"/>
    <property type="project" value="InterPro"/>
</dbReference>